<protein>
    <submittedName>
        <fullName evidence="1">Uncharacterized protein</fullName>
    </submittedName>
</protein>
<dbReference type="Proteomes" id="UP001497623">
    <property type="component" value="Unassembled WGS sequence"/>
</dbReference>
<organism evidence="1 2">
    <name type="scientific">Meganyctiphanes norvegica</name>
    <name type="common">Northern krill</name>
    <name type="synonym">Thysanopoda norvegica</name>
    <dbReference type="NCBI Taxonomy" id="48144"/>
    <lineage>
        <taxon>Eukaryota</taxon>
        <taxon>Metazoa</taxon>
        <taxon>Ecdysozoa</taxon>
        <taxon>Arthropoda</taxon>
        <taxon>Crustacea</taxon>
        <taxon>Multicrustacea</taxon>
        <taxon>Malacostraca</taxon>
        <taxon>Eumalacostraca</taxon>
        <taxon>Eucarida</taxon>
        <taxon>Euphausiacea</taxon>
        <taxon>Euphausiidae</taxon>
        <taxon>Meganyctiphanes</taxon>
    </lineage>
</organism>
<name>A0AAV2QCP0_MEGNR</name>
<evidence type="ECO:0000313" key="2">
    <source>
        <dbReference type="Proteomes" id="UP001497623"/>
    </source>
</evidence>
<proteinExistence type="predicted"/>
<dbReference type="AlphaFoldDB" id="A0AAV2QCP0"/>
<reference evidence="1 2" key="1">
    <citation type="submission" date="2024-05" db="EMBL/GenBank/DDBJ databases">
        <authorList>
            <person name="Wallberg A."/>
        </authorList>
    </citation>
    <scope>NUCLEOTIDE SEQUENCE [LARGE SCALE GENOMIC DNA]</scope>
</reference>
<keyword evidence="2" id="KW-1185">Reference proteome</keyword>
<comment type="caution">
    <text evidence="1">The sequence shown here is derived from an EMBL/GenBank/DDBJ whole genome shotgun (WGS) entry which is preliminary data.</text>
</comment>
<accession>A0AAV2QCP0</accession>
<sequence length="103" mass="11660">MSGFDEVLGVPIEIKRTNLSDHYGNDLDKDTDSNNSDLLLPEFRKLLSKPLEDEDIGFALPGAPEDEFLLDAKEEVLRHQLPAHEDLDDDDIVMSTMIESIYQ</sequence>
<feature type="non-terminal residue" evidence="1">
    <location>
        <position position="103"/>
    </location>
</feature>
<evidence type="ECO:0000313" key="1">
    <source>
        <dbReference type="EMBL" id="CAL4080615.1"/>
    </source>
</evidence>
<dbReference type="EMBL" id="CAXKWB010005933">
    <property type="protein sequence ID" value="CAL4080615.1"/>
    <property type="molecule type" value="Genomic_DNA"/>
</dbReference>
<gene>
    <name evidence="1" type="ORF">MNOR_LOCUS11334</name>
</gene>